<dbReference type="Pfam" id="PF02613">
    <property type="entry name" value="Nitrate_red_del"/>
    <property type="match status" value="1"/>
</dbReference>
<dbReference type="SUPFAM" id="SSF89155">
    <property type="entry name" value="TorD-like"/>
    <property type="match status" value="1"/>
</dbReference>
<dbReference type="InterPro" id="IPR020945">
    <property type="entry name" value="DMSO/NO3_reduct_chaperone"/>
</dbReference>
<keyword evidence="1" id="KW-0143">Chaperone</keyword>
<organism evidence="2 3">
    <name type="scientific">Microbaculum marinisediminis</name>
    <dbReference type="NCBI Taxonomy" id="2931392"/>
    <lineage>
        <taxon>Bacteria</taxon>
        <taxon>Pseudomonadati</taxon>
        <taxon>Pseudomonadota</taxon>
        <taxon>Alphaproteobacteria</taxon>
        <taxon>Hyphomicrobiales</taxon>
        <taxon>Tepidamorphaceae</taxon>
        <taxon>Microbaculum</taxon>
    </lineage>
</organism>
<dbReference type="Gene3D" id="1.10.3480.10">
    <property type="entry name" value="TorD-like"/>
    <property type="match status" value="1"/>
</dbReference>
<comment type="caution">
    <text evidence="2">The sequence shown here is derived from an EMBL/GenBank/DDBJ whole genome shotgun (WGS) entry which is preliminary data.</text>
</comment>
<evidence type="ECO:0000313" key="2">
    <source>
        <dbReference type="EMBL" id="MCT8971099.1"/>
    </source>
</evidence>
<evidence type="ECO:0000313" key="3">
    <source>
        <dbReference type="Proteomes" id="UP001320898"/>
    </source>
</evidence>
<dbReference type="InterPro" id="IPR050289">
    <property type="entry name" value="TorD/DmsD_chaperones"/>
</dbReference>
<accession>A0AAW5QW11</accession>
<protein>
    <submittedName>
        <fullName evidence="2">Molecular chaperone TorD family protein</fullName>
    </submittedName>
</protein>
<dbReference type="AlphaFoldDB" id="A0AAW5QW11"/>
<reference evidence="2 3" key="1">
    <citation type="submission" date="2022-04" db="EMBL/GenBank/DDBJ databases">
        <authorList>
            <person name="Ye Y.-Q."/>
            <person name="Du Z.-J."/>
        </authorList>
    </citation>
    <scope>NUCLEOTIDE SEQUENCE [LARGE SCALE GENOMIC DNA]</scope>
    <source>
        <strain evidence="2 3">A6E488</strain>
    </source>
</reference>
<dbReference type="PANTHER" id="PTHR34227:SF1">
    <property type="entry name" value="DIMETHYL SULFOXIDE REDUCTASE CHAPERONE-RELATED"/>
    <property type="match status" value="1"/>
</dbReference>
<sequence length="205" mass="22420">MAALIQTKEQITTAVAQEDEVRAQLYRLLARLLARPASRSDIELVAAIGGDESELGRALAELSRVAGTVEPAQVEREYHDLFIGLGRGELLPFGSYYLTGFLHEKPLARLRDDMAGLGIERDPAVKEPEDHIAAELDMMAGLILGDYGEPAALSRQKRFFADHVGPWAGHFFKDLEKAKAAVFYGAVGGVGRVFMDVEEAAFSME</sequence>
<dbReference type="InterPro" id="IPR036411">
    <property type="entry name" value="TorD-like_sf"/>
</dbReference>
<proteinExistence type="predicted"/>
<dbReference type="RefSeq" id="WP_261614671.1">
    <property type="nucleotide sequence ID" value="NZ_JALIDZ010000002.1"/>
</dbReference>
<dbReference type="Proteomes" id="UP001320898">
    <property type="component" value="Unassembled WGS sequence"/>
</dbReference>
<evidence type="ECO:0000256" key="1">
    <source>
        <dbReference type="ARBA" id="ARBA00023186"/>
    </source>
</evidence>
<keyword evidence="3" id="KW-1185">Reference proteome</keyword>
<gene>
    <name evidence="2" type="ORF">MUB46_04425</name>
</gene>
<dbReference type="EMBL" id="JALIDZ010000002">
    <property type="protein sequence ID" value="MCT8971099.1"/>
    <property type="molecule type" value="Genomic_DNA"/>
</dbReference>
<name>A0AAW5QW11_9HYPH</name>
<dbReference type="PANTHER" id="PTHR34227">
    <property type="entry name" value="CHAPERONE PROTEIN YCDY"/>
    <property type="match status" value="1"/>
</dbReference>